<feature type="domain" description="F-box" evidence="1">
    <location>
        <begin position="1"/>
        <end position="50"/>
    </location>
</feature>
<dbReference type="SUPFAM" id="SSF52047">
    <property type="entry name" value="RNI-like"/>
    <property type="match status" value="1"/>
</dbReference>
<evidence type="ECO:0000259" key="1">
    <source>
        <dbReference type="PROSITE" id="PS50181"/>
    </source>
</evidence>
<dbReference type="PROSITE" id="PS50181">
    <property type="entry name" value="FBOX"/>
    <property type="match status" value="1"/>
</dbReference>
<dbReference type="Gene3D" id="3.80.10.10">
    <property type="entry name" value="Ribonuclease Inhibitor"/>
    <property type="match status" value="1"/>
</dbReference>
<comment type="caution">
    <text evidence="2">The sequence shown here is derived from an EMBL/GenBank/DDBJ whole genome shotgun (WGS) entry which is preliminary data.</text>
</comment>
<accession>A0ABR2IIH0</accession>
<proteinExistence type="predicted"/>
<reference evidence="2 3" key="1">
    <citation type="journal article" date="2024" name="IMA Fungus">
        <title>Apiospora arundinis, a panoply of carbohydrate-active enzymes and secondary metabolites.</title>
        <authorList>
            <person name="Sorensen T."/>
            <person name="Petersen C."/>
            <person name="Muurmann A.T."/>
            <person name="Christiansen J.V."/>
            <person name="Brundto M.L."/>
            <person name="Overgaard C.K."/>
            <person name="Boysen A.T."/>
            <person name="Wollenberg R.D."/>
            <person name="Larsen T.O."/>
            <person name="Sorensen J.L."/>
            <person name="Nielsen K.L."/>
            <person name="Sondergaard T.E."/>
        </authorList>
    </citation>
    <scope>NUCLEOTIDE SEQUENCE [LARGE SCALE GENOMIC DNA]</scope>
    <source>
        <strain evidence="2 3">AAU 773</strain>
    </source>
</reference>
<dbReference type="Proteomes" id="UP001390339">
    <property type="component" value="Unassembled WGS sequence"/>
</dbReference>
<gene>
    <name evidence="2" type="ORF">PGQ11_009579</name>
</gene>
<dbReference type="InterPro" id="IPR032675">
    <property type="entry name" value="LRR_dom_sf"/>
</dbReference>
<sequence>MPSLPDLPLELVGLIGQGIDEADLLTLRLVCRDLAAKTLDQVVARFFTVIRIFVTRDDRQLLRDVSRHPVFRHSIRTLWIIPSPFKNRVELDFEDFLEDCRYSSLNFDDRMDEEVYRAYKGSMEEFLELVTTDILYNTLRECIGSLPSLKRVLMQQEEGMMRGWKKLCSSVGENPDNGLVKSIRQGDTTPLCATVFVTLLKALAVAKPAGTVDSEYSIDTLDACGERDDGIHGDIEPVSLGTNAEGSPFSSDACVSVPRKFRCQHMNITLSSAWHFHDIADILRDNPLLHALAEIFSELQTLSLKYVDTSRKGFSPLSQAVGFTCLESLVLSDLQTTAGDLIGFLRTAAPTLRRLRIQGTALELPQGGLPGWEAFIDFEKMKTAWLELFQFLKSSMKDLQSLHLGINAEYGMRLKNPLRGQIEEDVYTLGPPLDYYDATVDEIGLAEWLDQLGFEKYDPFFRLRPRGAALDAYRALPLLTDFVALHPQRQQQPNTY</sequence>
<evidence type="ECO:0000313" key="2">
    <source>
        <dbReference type="EMBL" id="KAK8863344.1"/>
    </source>
</evidence>
<dbReference type="EMBL" id="JAPCWZ010000005">
    <property type="protein sequence ID" value="KAK8863344.1"/>
    <property type="molecule type" value="Genomic_DNA"/>
</dbReference>
<dbReference type="InterPro" id="IPR001810">
    <property type="entry name" value="F-box_dom"/>
</dbReference>
<evidence type="ECO:0000313" key="3">
    <source>
        <dbReference type="Proteomes" id="UP001390339"/>
    </source>
</evidence>
<name>A0ABR2IIH0_9PEZI</name>
<organism evidence="2 3">
    <name type="scientific">Apiospora arundinis</name>
    <dbReference type="NCBI Taxonomy" id="335852"/>
    <lineage>
        <taxon>Eukaryota</taxon>
        <taxon>Fungi</taxon>
        <taxon>Dikarya</taxon>
        <taxon>Ascomycota</taxon>
        <taxon>Pezizomycotina</taxon>
        <taxon>Sordariomycetes</taxon>
        <taxon>Xylariomycetidae</taxon>
        <taxon>Amphisphaeriales</taxon>
        <taxon>Apiosporaceae</taxon>
        <taxon>Apiospora</taxon>
    </lineage>
</organism>
<protein>
    <submittedName>
        <fullName evidence="2">F-box domain-containing protein</fullName>
    </submittedName>
</protein>
<keyword evidence="3" id="KW-1185">Reference proteome</keyword>